<evidence type="ECO:0000259" key="1">
    <source>
        <dbReference type="Pfam" id="PF04149"/>
    </source>
</evidence>
<dbReference type="Pfam" id="PF04149">
    <property type="entry name" value="DUF397"/>
    <property type="match status" value="1"/>
</dbReference>
<reference evidence="2 3" key="1">
    <citation type="submission" date="2021-04" db="EMBL/GenBank/DDBJ databases">
        <title>Whole-genome sequencing of Saccharopolyspora endophytica KCTC 19397.</title>
        <authorList>
            <person name="Ay H."/>
            <person name="Saygin H."/>
            <person name="Sahin N."/>
        </authorList>
    </citation>
    <scope>NUCLEOTIDE SEQUENCE [LARGE SCALE GENOMIC DNA]</scope>
    <source>
        <strain evidence="2 3">KCTC 19397</strain>
    </source>
</reference>
<organism evidence="2 3">
    <name type="scientific">Saccharopolyspora endophytica</name>
    <dbReference type="NCBI Taxonomy" id="543886"/>
    <lineage>
        <taxon>Bacteria</taxon>
        <taxon>Bacillati</taxon>
        <taxon>Actinomycetota</taxon>
        <taxon>Actinomycetes</taxon>
        <taxon>Pseudonocardiales</taxon>
        <taxon>Pseudonocardiaceae</taxon>
        <taxon>Saccharopolyspora</taxon>
    </lineage>
</organism>
<dbReference type="EMBL" id="JAGPXE010000005">
    <property type="protein sequence ID" value="MBQ0925075.1"/>
    <property type="molecule type" value="Genomic_DNA"/>
</dbReference>
<evidence type="ECO:0000313" key="3">
    <source>
        <dbReference type="Proteomes" id="UP000674084"/>
    </source>
</evidence>
<gene>
    <name evidence="2" type="ORF">KBO27_14065</name>
</gene>
<evidence type="ECO:0000313" key="2">
    <source>
        <dbReference type="EMBL" id="MBQ0925075.1"/>
    </source>
</evidence>
<comment type="caution">
    <text evidence="2">The sequence shown here is derived from an EMBL/GenBank/DDBJ whole genome shotgun (WGS) entry which is preliminary data.</text>
</comment>
<dbReference type="RefSeq" id="WP_210970457.1">
    <property type="nucleotide sequence ID" value="NZ_JAGPXE010000005.1"/>
</dbReference>
<dbReference type="Proteomes" id="UP000674084">
    <property type="component" value="Unassembled WGS sequence"/>
</dbReference>
<dbReference type="InterPro" id="IPR007278">
    <property type="entry name" value="DUF397"/>
</dbReference>
<proteinExistence type="predicted"/>
<accession>A0ABS5DFK5</accession>
<sequence>MSDGKQHVLSGVAWRKSSRSSNNSYCVEVAVTEALVGVRDTKDRTGGTLTFDRERWNDFLTGLHNRR</sequence>
<keyword evidence="3" id="KW-1185">Reference proteome</keyword>
<protein>
    <submittedName>
        <fullName evidence="2">DUF397 domain-containing protein</fullName>
    </submittedName>
</protein>
<feature type="domain" description="DUF397" evidence="1">
    <location>
        <begin position="13"/>
        <end position="63"/>
    </location>
</feature>
<name>A0ABS5DFK5_9PSEU</name>